<evidence type="ECO:0000313" key="1">
    <source>
        <dbReference type="EMBL" id="JAH53436.1"/>
    </source>
</evidence>
<proteinExistence type="predicted"/>
<dbReference type="EMBL" id="GBXM01055141">
    <property type="protein sequence ID" value="JAH53436.1"/>
    <property type="molecule type" value="Transcribed_RNA"/>
</dbReference>
<organism evidence="1">
    <name type="scientific">Anguilla anguilla</name>
    <name type="common">European freshwater eel</name>
    <name type="synonym">Muraena anguilla</name>
    <dbReference type="NCBI Taxonomy" id="7936"/>
    <lineage>
        <taxon>Eukaryota</taxon>
        <taxon>Metazoa</taxon>
        <taxon>Chordata</taxon>
        <taxon>Craniata</taxon>
        <taxon>Vertebrata</taxon>
        <taxon>Euteleostomi</taxon>
        <taxon>Actinopterygii</taxon>
        <taxon>Neopterygii</taxon>
        <taxon>Teleostei</taxon>
        <taxon>Anguilliformes</taxon>
        <taxon>Anguillidae</taxon>
        <taxon>Anguilla</taxon>
    </lineage>
</organism>
<accession>A0A0E9TIL8</accession>
<name>A0A0E9TIL8_ANGAN</name>
<sequence>MYSLETYVHKGKNQ</sequence>
<reference evidence="1" key="1">
    <citation type="submission" date="2014-11" db="EMBL/GenBank/DDBJ databases">
        <authorList>
            <person name="Amaro Gonzalez C."/>
        </authorList>
    </citation>
    <scope>NUCLEOTIDE SEQUENCE</scope>
</reference>
<protein>
    <submittedName>
        <fullName evidence="1">Uncharacterized protein</fullName>
    </submittedName>
</protein>
<reference evidence="1" key="2">
    <citation type="journal article" date="2015" name="Fish Shellfish Immunol.">
        <title>Early steps in the European eel (Anguilla anguilla)-Vibrio vulnificus interaction in the gills: Role of the RtxA13 toxin.</title>
        <authorList>
            <person name="Callol A."/>
            <person name="Pajuelo D."/>
            <person name="Ebbesson L."/>
            <person name="Teles M."/>
            <person name="MacKenzie S."/>
            <person name="Amaro C."/>
        </authorList>
    </citation>
    <scope>NUCLEOTIDE SEQUENCE</scope>
</reference>